<accession>A0A382Z8H2</accession>
<dbReference type="AlphaFoldDB" id="A0A382Z8H2"/>
<feature type="region of interest" description="Disordered" evidence="1">
    <location>
        <begin position="55"/>
        <end position="74"/>
    </location>
</feature>
<gene>
    <name evidence="2" type="ORF">METZ01_LOCUS444671</name>
</gene>
<organism evidence="2">
    <name type="scientific">marine metagenome</name>
    <dbReference type="NCBI Taxonomy" id="408172"/>
    <lineage>
        <taxon>unclassified sequences</taxon>
        <taxon>metagenomes</taxon>
        <taxon>ecological metagenomes</taxon>
    </lineage>
</organism>
<evidence type="ECO:0000313" key="2">
    <source>
        <dbReference type="EMBL" id="SVD91817.1"/>
    </source>
</evidence>
<protein>
    <submittedName>
        <fullName evidence="2">Uncharacterized protein</fullName>
    </submittedName>
</protein>
<dbReference type="EMBL" id="UINC01181891">
    <property type="protein sequence ID" value="SVD91817.1"/>
    <property type="molecule type" value="Genomic_DNA"/>
</dbReference>
<feature type="non-terminal residue" evidence="2">
    <location>
        <position position="1"/>
    </location>
</feature>
<reference evidence="2" key="1">
    <citation type="submission" date="2018-05" db="EMBL/GenBank/DDBJ databases">
        <authorList>
            <person name="Lanie J.A."/>
            <person name="Ng W.-L."/>
            <person name="Kazmierczak K.M."/>
            <person name="Andrzejewski T.M."/>
            <person name="Davidsen T.M."/>
            <person name="Wayne K.J."/>
            <person name="Tettelin H."/>
            <person name="Glass J.I."/>
            <person name="Rusch D."/>
            <person name="Podicherti R."/>
            <person name="Tsui H.-C.T."/>
            <person name="Winkler M.E."/>
        </authorList>
    </citation>
    <scope>NUCLEOTIDE SEQUENCE</scope>
</reference>
<dbReference type="Gene3D" id="2.60.120.620">
    <property type="entry name" value="q2cbj1_9rhob like domain"/>
    <property type="match status" value="1"/>
</dbReference>
<evidence type="ECO:0000256" key="1">
    <source>
        <dbReference type="SAM" id="MobiDB-lite"/>
    </source>
</evidence>
<sequence length="101" mass="11170">VNSPLPQLSPSLEQCAKDLAEQGYCLLRDALTDGQLEPLRKRLTDQALAEKQQGFAFQDGGHSQNWGDFRDSAGALRPQEFTETQGGRNQRVWTLVNKGAV</sequence>
<feature type="non-terminal residue" evidence="2">
    <location>
        <position position="101"/>
    </location>
</feature>
<proteinExistence type="predicted"/>
<name>A0A382Z8H2_9ZZZZ</name>